<comment type="function">
    <text evidence="1">Odorant receptor.</text>
</comment>
<feature type="domain" description="G-protein coupled receptors family 1 profile" evidence="13">
    <location>
        <begin position="748"/>
        <end position="999"/>
    </location>
</feature>
<evidence type="ECO:0000256" key="11">
    <source>
        <dbReference type="RuleBase" id="RU000688"/>
    </source>
</evidence>
<sequence length="1032" mass="116792">MAEYQNQNNSHTEFVFLAFTGLKEYRRLLFIPFFVTLVSSLVGNTLLIFIIGTQRSLHSPMYVLIAAIACVDLSVPIVFVPKMLLGFLFDWNEISLSGCLVQMFFIYFISSFQSTILLWMSLDRYVAICIPLRYSDYMNNSTIFKLFMAGLLRNGLLILLIVVLASPLNFCSSNVINHCFCEHMALVNLACGDTTRNSIVGLIAILCMPSIDFVFIVLSYIKIFCVVLKTASGTSHQKAIHTCGTHLIVIGTCYVFTMMPLLAYRIKNSIPTDVRVLLSVMYLLFPSFFNPIVYGVRTKEIKVQILKIFQRGRLAPVTFELSKQPNKEISVQSNKKFNNIFGTKNTGKIRFTMAKVFIKTYIELYKHRRLLFFPFFIVYVVILVGNSTILFVIKTCESLHGPMYILIAGMALVDVIVPTAIIPNMLLSFLFDWNEISLVGCLIQMFVIHFFSSFESTILLAMALDRFIAICIPLRYTEIMNLTIFKKLSIFALIRSGSLMCSLIILAKPLPYCGSNVIKQSYCEHMALVTLACGSIAKNDAMGLVVAYSIVSFDILVISFSYIRILNVVLKAASTKERRRAFHTCGTHLIVMLFFYLSGSVTFLAYRLKINIPTDVHTFLGVMYLVFPAGVNPIIYGVRTKEIRNGIVKIFTKRKISFVQNNITTVTQAGLLSLQCLKLMVYSIFNKSFNICLDYFRKQYSVRSMAEELQGANFSHTRFIFMGFPELYKHRRLLFFPFFIVYVAILVGNSTILFVIKTCESLHGPMYILIAGMALVNVIVPTAIIPNMLLSFLFDWNEISLVGCLTQMFVIHFFSSVESTILLAMALDRFIAICIPLRYNEIMNPTVFLKLSIFTAVRSGSIMTSLVILAHSLSFCGSNIIKQCYCEHMALVSLSCSSTSKNETMGLIVIICFVGCDVSVIVFSYIMILKAVLRTASVEGRWKAFHTCGTHLIVMLFFYLTGSVTFLAHNLRIAIPTDAHTFLGIMYIVFPAGLNPIIYGVRTKEIRNVIVRLFRMRRKLVVPVNTNKVRYQ</sequence>
<dbReference type="SMART" id="SM01381">
    <property type="entry name" value="7TM_GPCR_Srsx"/>
    <property type="match status" value="1"/>
</dbReference>
<feature type="transmembrane region" description="Helical" evidence="12">
    <location>
        <begin position="809"/>
        <end position="827"/>
    </location>
</feature>
<feature type="transmembrane region" description="Helical" evidence="12">
    <location>
        <begin position="405"/>
        <end position="426"/>
    </location>
</feature>
<feature type="domain" description="G-protein coupled receptors family 1 profile" evidence="13">
    <location>
        <begin position="385"/>
        <end position="636"/>
    </location>
</feature>
<evidence type="ECO:0000256" key="1">
    <source>
        <dbReference type="ARBA" id="ARBA00002936"/>
    </source>
</evidence>
<dbReference type="PANTHER" id="PTHR26450:SF429">
    <property type="entry name" value="OLFACTORY RECEPTOR"/>
    <property type="match status" value="1"/>
</dbReference>
<feature type="transmembrane region" description="Helical" evidence="12">
    <location>
        <begin position="545"/>
        <end position="565"/>
    </location>
</feature>
<dbReference type="SUPFAM" id="SSF81321">
    <property type="entry name" value="Family A G protein-coupled receptor-like"/>
    <property type="match status" value="3"/>
</dbReference>
<dbReference type="InterPro" id="IPR050402">
    <property type="entry name" value="OR51/52/56-like"/>
</dbReference>
<feature type="transmembrane region" description="Helical" evidence="12">
    <location>
        <begin position="981"/>
        <end position="1001"/>
    </location>
</feature>
<name>A0A8J7NII2_ATRSP</name>
<feature type="transmembrane region" description="Helical" evidence="12">
    <location>
        <begin position="768"/>
        <end position="789"/>
    </location>
</feature>
<dbReference type="Gene3D" id="1.20.1070.10">
    <property type="entry name" value="Rhodopsin 7-helix transmembrane proteins"/>
    <property type="match status" value="3"/>
</dbReference>
<dbReference type="GO" id="GO:0005886">
    <property type="term" value="C:plasma membrane"/>
    <property type="evidence" value="ECO:0007669"/>
    <property type="project" value="TreeGrafter"/>
</dbReference>
<feature type="transmembrane region" description="Helical" evidence="12">
    <location>
        <begin position="659"/>
        <end position="685"/>
    </location>
</feature>
<feature type="transmembrane region" description="Helical" evidence="12">
    <location>
        <begin position="433"/>
        <end position="452"/>
    </location>
</feature>
<evidence type="ECO:0000256" key="5">
    <source>
        <dbReference type="ARBA" id="ARBA00022725"/>
    </source>
</evidence>
<feature type="transmembrane region" description="Helical" evidence="12">
    <location>
        <begin position="586"/>
        <end position="606"/>
    </location>
</feature>
<feature type="transmembrane region" description="Helical" evidence="12">
    <location>
        <begin position="242"/>
        <end position="264"/>
    </location>
</feature>
<dbReference type="FunFam" id="1.20.1070.10:FF:000002">
    <property type="entry name" value="Olfactory receptor"/>
    <property type="match status" value="1"/>
</dbReference>
<dbReference type="GO" id="GO:0004984">
    <property type="term" value="F:olfactory receptor activity"/>
    <property type="evidence" value="ECO:0007669"/>
    <property type="project" value="InterPro"/>
</dbReference>
<feature type="transmembrane region" description="Helical" evidence="12">
    <location>
        <begin position="847"/>
        <end position="870"/>
    </location>
</feature>
<feature type="transmembrane region" description="Helical" evidence="12">
    <location>
        <begin position="199"/>
        <end position="221"/>
    </location>
</feature>
<evidence type="ECO:0000256" key="6">
    <source>
        <dbReference type="ARBA" id="ARBA00022989"/>
    </source>
</evidence>
<evidence type="ECO:0000256" key="8">
    <source>
        <dbReference type="ARBA" id="ARBA00023136"/>
    </source>
</evidence>
<evidence type="ECO:0000313" key="15">
    <source>
        <dbReference type="Proteomes" id="UP000736164"/>
    </source>
</evidence>
<comment type="subcellular location">
    <subcellularLocation>
        <location evidence="2">Membrane</location>
        <topology evidence="2">Multi-pass membrane protein</topology>
    </subcellularLocation>
</comment>
<feature type="non-terminal residue" evidence="14">
    <location>
        <position position="1032"/>
    </location>
</feature>
<feature type="transmembrane region" description="Helical" evidence="12">
    <location>
        <begin position="143"/>
        <end position="165"/>
    </location>
</feature>
<dbReference type="InterPro" id="IPR000276">
    <property type="entry name" value="GPCR_Rhodpsn"/>
</dbReference>
<feature type="domain" description="G-protein coupled receptors family 1 profile" evidence="13">
    <location>
        <begin position="43"/>
        <end position="294"/>
    </location>
</feature>
<evidence type="ECO:0000256" key="10">
    <source>
        <dbReference type="ARBA" id="ARBA00023224"/>
    </source>
</evidence>
<comment type="similarity">
    <text evidence="11">Belongs to the G-protein coupled receptor 1 family.</text>
</comment>
<feature type="transmembrane region" description="Helical" evidence="12">
    <location>
        <begin position="907"/>
        <end position="928"/>
    </location>
</feature>
<evidence type="ECO:0000256" key="7">
    <source>
        <dbReference type="ARBA" id="ARBA00023040"/>
    </source>
</evidence>
<dbReference type="Pfam" id="PF13853">
    <property type="entry name" value="7tm_4"/>
    <property type="match status" value="3"/>
</dbReference>
<feature type="transmembrane region" description="Helical" evidence="12">
    <location>
        <begin position="949"/>
        <end position="969"/>
    </location>
</feature>
<dbReference type="PRINTS" id="PR00245">
    <property type="entry name" value="OLFACTORYR"/>
</dbReference>
<organism evidence="14 15">
    <name type="scientific">Atractosteus spatula</name>
    <name type="common">Alligator gar</name>
    <name type="synonym">Lepisosteus spatula</name>
    <dbReference type="NCBI Taxonomy" id="7917"/>
    <lineage>
        <taxon>Eukaryota</taxon>
        <taxon>Metazoa</taxon>
        <taxon>Chordata</taxon>
        <taxon>Craniata</taxon>
        <taxon>Vertebrata</taxon>
        <taxon>Euteleostomi</taxon>
        <taxon>Actinopterygii</taxon>
        <taxon>Neopterygii</taxon>
        <taxon>Holostei</taxon>
        <taxon>Semionotiformes</taxon>
        <taxon>Lepisosteidae</taxon>
        <taxon>Atractosteus</taxon>
    </lineage>
</organism>
<evidence type="ECO:0000259" key="13">
    <source>
        <dbReference type="PROSITE" id="PS50262"/>
    </source>
</evidence>
<dbReference type="PROSITE" id="PS50262">
    <property type="entry name" value="G_PROTEIN_RECEP_F1_2"/>
    <property type="match status" value="3"/>
</dbReference>
<protein>
    <submittedName>
        <fullName evidence="14">O52E4 protein</fullName>
    </submittedName>
</protein>
<accession>A0A8J7NII2</accession>
<keyword evidence="8 12" id="KW-0472">Membrane</keyword>
<dbReference type="GO" id="GO:0004930">
    <property type="term" value="F:G protein-coupled receptor activity"/>
    <property type="evidence" value="ECO:0007669"/>
    <property type="project" value="UniProtKB-KW"/>
</dbReference>
<comment type="caution">
    <text evidence="14">The sequence shown here is derived from an EMBL/GenBank/DDBJ whole genome shotgun (WGS) entry which is preliminary data.</text>
</comment>
<evidence type="ECO:0000313" key="14">
    <source>
        <dbReference type="EMBL" id="MBN3312624.1"/>
    </source>
</evidence>
<feature type="transmembrane region" description="Helical" evidence="12">
    <location>
        <begin position="370"/>
        <end position="393"/>
    </location>
</feature>
<feature type="transmembrane region" description="Helical" evidence="12">
    <location>
        <begin position="618"/>
        <end position="638"/>
    </location>
</feature>
<evidence type="ECO:0000256" key="12">
    <source>
        <dbReference type="SAM" id="Phobius"/>
    </source>
</evidence>
<dbReference type="PRINTS" id="PR00237">
    <property type="entry name" value="GPCRRHODOPSN"/>
</dbReference>
<dbReference type="InterPro" id="IPR017452">
    <property type="entry name" value="GPCR_Rhodpsn_7TM"/>
</dbReference>
<feature type="transmembrane region" description="Helical" evidence="12">
    <location>
        <begin position="62"/>
        <end position="80"/>
    </location>
</feature>
<gene>
    <name evidence="14" type="primary">Or52e4</name>
    <name evidence="14" type="ORF">GTO95_0007026</name>
</gene>
<keyword evidence="6 12" id="KW-1133">Transmembrane helix</keyword>
<reference evidence="14" key="1">
    <citation type="journal article" date="2021" name="Cell">
        <title>Tracing the genetic footprints of vertebrate landing in non-teleost ray-finned fishes.</title>
        <authorList>
            <person name="Bi X."/>
            <person name="Wang K."/>
            <person name="Yang L."/>
            <person name="Pan H."/>
            <person name="Jiang H."/>
            <person name="Wei Q."/>
            <person name="Fang M."/>
            <person name="Yu H."/>
            <person name="Zhu C."/>
            <person name="Cai Y."/>
            <person name="He Y."/>
            <person name="Gan X."/>
            <person name="Zeng H."/>
            <person name="Yu D."/>
            <person name="Zhu Y."/>
            <person name="Jiang H."/>
            <person name="Qiu Q."/>
            <person name="Yang H."/>
            <person name="Zhang Y.E."/>
            <person name="Wang W."/>
            <person name="Zhu M."/>
            <person name="He S."/>
            <person name="Zhang G."/>
        </authorList>
    </citation>
    <scope>NUCLEOTIDE SEQUENCE</scope>
    <source>
        <strain evidence="14">Allg_001</strain>
    </source>
</reference>
<dbReference type="Proteomes" id="UP000736164">
    <property type="component" value="Unassembled WGS sequence"/>
</dbReference>
<feature type="transmembrane region" description="Helical" evidence="12">
    <location>
        <begin position="276"/>
        <end position="296"/>
    </location>
</feature>
<keyword evidence="10 11" id="KW-0807">Transducer</keyword>
<dbReference type="EMBL" id="JAAWVO010007314">
    <property type="protein sequence ID" value="MBN3312624.1"/>
    <property type="molecule type" value="Genomic_DNA"/>
</dbReference>
<dbReference type="PANTHER" id="PTHR26450">
    <property type="entry name" value="OLFACTORY RECEPTOR 56B1-RELATED"/>
    <property type="match status" value="1"/>
</dbReference>
<feature type="non-terminal residue" evidence="14">
    <location>
        <position position="1"/>
    </location>
</feature>
<dbReference type="GO" id="GO:0071396">
    <property type="term" value="P:cellular response to lipid"/>
    <property type="evidence" value="ECO:0007669"/>
    <property type="project" value="UniProtKB-ARBA"/>
</dbReference>
<dbReference type="InterPro" id="IPR000725">
    <property type="entry name" value="Olfact_rcpt"/>
</dbReference>
<dbReference type="FunFam" id="1.20.1070.10:FF:000006">
    <property type="entry name" value="Olfactory receptor"/>
    <property type="match status" value="2"/>
</dbReference>
<feature type="transmembrane region" description="Helical" evidence="12">
    <location>
        <begin position="100"/>
        <end position="122"/>
    </location>
</feature>
<dbReference type="PROSITE" id="PS00237">
    <property type="entry name" value="G_PROTEIN_RECEP_F1_1"/>
    <property type="match status" value="2"/>
</dbReference>
<evidence type="ECO:0000256" key="4">
    <source>
        <dbReference type="ARBA" id="ARBA00022692"/>
    </source>
</evidence>
<evidence type="ECO:0000256" key="9">
    <source>
        <dbReference type="ARBA" id="ARBA00023170"/>
    </source>
</evidence>
<keyword evidence="9 11" id="KW-0675">Receptor</keyword>
<keyword evidence="5" id="KW-0552">Olfaction</keyword>
<keyword evidence="7 11" id="KW-0297">G-protein coupled receptor</keyword>
<feature type="transmembrane region" description="Helical" evidence="12">
    <location>
        <begin position="734"/>
        <end position="756"/>
    </location>
</feature>
<evidence type="ECO:0000256" key="2">
    <source>
        <dbReference type="ARBA" id="ARBA00004141"/>
    </source>
</evidence>
<dbReference type="AlphaFoldDB" id="A0A8J7NII2"/>
<keyword evidence="15" id="KW-1185">Reference proteome</keyword>
<keyword evidence="4 11" id="KW-0812">Transmembrane</keyword>
<evidence type="ECO:0000256" key="3">
    <source>
        <dbReference type="ARBA" id="ARBA00022606"/>
    </source>
</evidence>
<keyword evidence="3" id="KW-0716">Sensory transduction</keyword>
<proteinExistence type="inferred from homology"/>
<feature type="transmembrane region" description="Helical" evidence="12">
    <location>
        <begin position="29"/>
        <end position="50"/>
    </location>
</feature>